<evidence type="ECO:0000313" key="1">
    <source>
        <dbReference type="EMBL" id="CAF4596363.1"/>
    </source>
</evidence>
<dbReference type="AlphaFoldDB" id="A0A821BVZ3"/>
<proteinExistence type="predicted"/>
<accession>A0A821BVZ3</accession>
<dbReference type="EMBL" id="CAJOBG010071542">
    <property type="protein sequence ID" value="CAF4596363.1"/>
    <property type="molecule type" value="Genomic_DNA"/>
</dbReference>
<name>A0A821BVZ3_9BILA</name>
<protein>
    <submittedName>
        <fullName evidence="1">Uncharacterized protein</fullName>
    </submittedName>
</protein>
<keyword evidence="2" id="KW-1185">Reference proteome</keyword>
<dbReference type="Proteomes" id="UP000663866">
    <property type="component" value="Unassembled WGS sequence"/>
</dbReference>
<comment type="caution">
    <text evidence="1">The sequence shown here is derived from an EMBL/GenBank/DDBJ whole genome shotgun (WGS) entry which is preliminary data.</text>
</comment>
<organism evidence="1 2">
    <name type="scientific">Rotaria magnacalcarata</name>
    <dbReference type="NCBI Taxonomy" id="392030"/>
    <lineage>
        <taxon>Eukaryota</taxon>
        <taxon>Metazoa</taxon>
        <taxon>Spiralia</taxon>
        <taxon>Gnathifera</taxon>
        <taxon>Rotifera</taxon>
        <taxon>Eurotatoria</taxon>
        <taxon>Bdelloidea</taxon>
        <taxon>Philodinida</taxon>
        <taxon>Philodinidae</taxon>
        <taxon>Rotaria</taxon>
    </lineage>
</organism>
<reference evidence="1" key="1">
    <citation type="submission" date="2021-02" db="EMBL/GenBank/DDBJ databases">
        <authorList>
            <person name="Nowell W R."/>
        </authorList>
    </citation>
    <scope>NUCLEOTIDE SEQUENCE</scope>
</reference>
<evidence type="ECO:0000313" key="2">
    <source>
        <dbReference type="Proteomes" id="UP000663866"/>
    </source>
</evidence>
<gene>
    <name evidence="1" type="ORF">OVN521_LOCUS44988</name>
</gene>
<sequence>MAMLKEASSSRLITYAAIQTRTENFIYGALDTSNKPPPIQVKHLNNDRISGTASQKFCLFRLFPIIFSDIVDRRQLFKIYLILRELLDMVLALPQRKSWIPFMEMLAINFH</sequence>
<feature type="non-terminal residue" evidence="1">
    <location>
        <position position="111"/>
    </location>
</feature>